<dbReference type="AlphaFoldDB" id="A0A151TBB1"/>
<dbReference type="EMBL" id="CM003609">
    <property type="protein sequence ID" value="KYP64342.1"/>
    <property type="molecule type" value="Genomic_DNA"/>
</dbReference>
<feature type="compositionally biased region" description="Basic residues" evidence="1">
    <location>
        <begin position="47"/>
        <end position="60"/>
    </location>
</feature>
<dbReference type="Gramene" id="C.cajan_18399.t">
    <property type="protein sequence ID" value="C.cajan_18399.t.cds1"/>
    <property type="gene ID" value="C.cajan_18399"/>
</dbReference>
<evidence type="ECO:0008006" key="4">
    <source>
        <dbReference type="Google" id="ProtNLM"/>
    </source>
</evidence>
<feature type="non-terminal residue" evidence="2">
    <location>
        <position position="1"/>
    </location>
</feature>
<proteinExistence type="predicted"/>
<evidence type="ECO:0000313" key="2">
    <source>
        <dbReference type="EMBL" id="KYP64342.1"/>
    </source>
</evidence>
<organism evidence="2 3">
    <name type="scientific">Cajanus cajan</name>
    <name type="common">Pigeon pea</name>
    <name type="synonym">Cajanus indicus</name>
    <dbReference type="NCBI Taxonomy" id="3821"/>
    <lineage>
        <taxon>Eukaryota</taxon>
        <taxon>Viridiplantae</taxon>
        <taxon>Streptophyta</taxon>
        <taxon>Embryophyta</taxon>
        <taxon>Tracheophyta</taxon>
        <taxon>Spermatophyta</taxon>
        <taxon>Magnoliopsida</taxon>
        <taxon>eudicotyledons</taxon>
        <taxon>Gunneridae</taxon>
        <taxon>Pentapetalae</taxon>
        <taxon>rosids</taxon>
        <taxon>fabids</taxon>
        <taxon>Fabales</taxon>
        <taxon>Fabaceae</taxon>
        <taxon>Papilionoideae</taxon>
        <taxon>50 kb inversion clade</taxon>
        <taxon>NPAAA clade</taxon>
        <taxon>indigoferoid/millettioid clade</taxon>
        <taxon>Phaseoleae</taxon>
        <taxon>Cajanus</taxon>
    </lineage>
</organism>
<dbReference type="Proteomes" id="UP000075243">
    <property type="component" value="Chromosome 7"/>
</dbReference>
<name>A0A151TBB1_CAJCA</name>
<feature type="region of interest" description="Disordered" evidence="1">
    <location>
        <begin position="30"/>
        <end position="60"/>
    </location>
</feature>
<evidence type="ECO:0000256" key="1">
    <source>
        <dbReference type="SAM" id="MobiDB-lite"/>
    </source>
</evidence>
<gene>
    <name evidence="2" type="ORF">KK1_018935</name>
</gene>
<evidence type="ECO:0000313" key="3">
    <source>
        <dbReference type="Proteomes" id="UP000075243"/>
    </source>
</evidence>
<protein>
    <recommendedName>
        <fullName evidence="4">Retrovirus-related Pol polyprotein from transposon TNT 1-94</fullName>
    </recommendedName>
</protein>
<accession>A0A151TBB1</accession>
<keyword evidence="3" id="KW-1185">Reference proteome</keyword>
<sequence length="146" mass="16519">AQLLALESRLDQLNSFSSLNLNASTNFANKNESRGNRFGSRGNWRGSKSRGMKGGRGKSKMSKPTCQVCNKISHIAIQCYYRFDKSYTGTNHYAEGEKQETHSAFIASPYHGQDFDWYFDSGASNHVTTKMQKSKTLVKTMIRILY</sequence>
<reference evidence="2 3" key="1">
    <citation type="journal article" date="2012" name="Nat. Biotechnol.">
        <title>Draft genome sequence of pigeonpea (Cajanus cajan), an orphan legume crop of resource-poor farmers.</title>
        <authorList>
            <person name="Varshney R.K."/>
            <person name="Chen W."/>
            <person name="Li Y."/>
            <person name="Bharti A.K."/>
            <person name="Saxena R.K."/>
            <person name="Schlueter J.A."/>
            <person name="Donoghue M.T."/>
            <person name="Azam S."/>
            <person name="Fan G."/>
            <person name="Whaley A.M."/>
            <person name="Farmer A.D."/>
            <person name="Sheridan J."/>
            <person name="Iwata A."/>
            <person name="Tuteja R."/>
            <person name="Penmetsa R.V."/>
            <person name="Wu W."/>
            <person name="Upadhyaya H.D."/>
            <person name="Yang S.P."/>
            <person name="Shah T."/>
            <person name="Saxena K.B."/>
            <person name="Michael T."/>
            <person name="McCombie W.R."/>
            <person name="Yang B."/>
            <person name="Zhang G."/>
            <person name="Yang H."/>
            <person name="Wang J."/>
            <person name="Spillane C."/>
            <person name="Cook D.R."/>
            <person name="May G.D."/>
            <person name="Xu X."/>
            <person name="Jackson S.A."/>
        </authorList>
    </citation>
    <scope>NUCLEOTIDE SEQUENCE [LARGE SCALE GENOMIC DNA]</scope>
    <source>
        <strain evidence="3">cv. Asha</strain>
    </source>
</reference>